<evidence type="ECO:0000256" key="9">
    <source>
        <dbReference type="ARBA" id="ARBA00030843"/>
    </source>
</evidence>
<feature type="region of interest" description="Disordered" evidence="12">
    <location>
        <begin position="1330"/>
        <end position="1361"/>
    </location>
</feature>
<dbReference type="InterPro" id="IPR001611">
    <property type="entry name" value="Leu-rich_rpt"/>
</dbReference>
<evidence type="ECO:0000256" key="5">
    <source>
        <dbReference type="ARBA" id="ARBA00022737"/>
    </source>
</evidence>
<dbReference type="SMART" id="SM00365">
    <property type="entry name" value="LRR_SD22"/>
    <property type="match status" value="3"/>
</dbReference>
<keyword evidence="4" id="KW-0433">Leucine-rich repeat</keyword>
<dbReference type="InterPro" id="IPR032675">
    <property type="entry name" value="LRR_dom_sf"/>
</dbReference>
<keyword evidence="13" id="KW-1185">Reference proteome</keyword>
<proteinExistence type="inferred from homology"/>
<dbReference type="GeneID" id="108075784"/>
<feature type="compositionally biased region" description="Polar residues" evidence="12">
    <location>
        <begin position="438"/>
        <end position="451"/>
    </location>
</feature>
<feature type="region of interest" description="Disordered" evidence="12">
    <location>
        <begin position="596"/>
        <end position="623"/>
    </location>
</feature>
<dbReference type="SUPFAM" id="SSF52075">
    <property type="entry name" value="Outer arm dynein light chain 1"/>
    <property type="match status" value="1"/>
</dbReference>
<feature type="region of interest" description="Disordered" evidence="12">
    <location>
        <begin position="245"/>
        <end position="371"/>
    </location>
</feature>
<feature type="compositionally biased region" description="Basic and acidic residues" evidence="12">
    <location>
        <begin position="1464"/>
        <end position="1474"/>
    </location>
</feature>
<evidence type="ECO:0000256" key="1">
    <source>
        <dbReference type="ARBA" id="ARBA00003843"/>
    </source>
</evidence>
<dbReference type="PROSITE" id="PS51450">
    <property type="entry name" value="LRR"/>
    <property type="match status" value="4"/>
</dbReference>
<name>A0ABM3C6H4_DROKI</name>
<evidence type="ECO:0000256" key="8">
    <source>
        <dbReference type="ARBA" id="ARBA00024433"/>
    </source>
</evidence>
<dbReference type="PANTHER" id="PTHR45973:SF9">
    <property type="entry name" value="LEUCINE-RICH REPEAT-CONTAINING PROTEIN 46"/>
    <property type="match status" value="1"/>
</dbReference>
<keyword evidence="7" id="KW-0966">Cell projection</keyword>
<dbReference type="PANTHER" id="PTHR45973">
    <property type="entry name" value="PROTEIN PHOSPHATASE 1 REGULATORY SUBUNIT SDS22-RELATED"/>
    <property type="match status" value="1"/>
</dbReference>
<organism evidence="13 14">
    <name type="scientific">Drosophila kikkawai</name>
    <name type="common">Fruit fly</name>
    <dbReference type="NCBI Taxonomy" id="30033"/>
    <lineage>
        <taxon>Eukaryota</taxon>
        <taxon>Metazoa</taxon>
        <taxon>Ecdysozoa</taxon>
        <taxon>Arthropoda</taxon>
        <taxon>Hexapoda</taxon>
        <taxon>Insecta</taxon>
        <taxon>Pterygota</taxon>
        <taxon>Neoptera</taxon>
        <taxon>Endopterygota</taxon>
        <taxon>Diptera</taxon>
        <taxon>Brachycera</taxon>
        <taxon>Muscomorpha</taxon>
        <taxon>Ephydroidea</taxon>
        <taxon>Drosophilidae</taxon>
        <taxon>Drosophila</taxon>
        <taxon>Sophophora</taxon>
    </lineage>
</organism>
<feature type="compositionally biased region" description="Polar residues" evidence="12">
    <location>
        <begin position="1485"/>
        <end position="1496"/>
    </location>
</feature>
<evidence type="ECO:0000256" key="3">
    <source>
        <dbReference type="ARBA" id="ARBA00006453"/>
    </source>
</evidence>
<feature type="coiled-coil region" evidence="11">
    <location>
        <begin position="1139"/>
        <end position="1166"/>
    </location>
</feature>
<comment type="subcellular location">
    <subcellularLocation>
        <location evidence="2">Cell projection</location>
        <location evidence="2">Cilium</location>
    </subcellularLocation>
</comment>
<feature type="region of interest" description="Disordered" evidence="12">
    <location>
        <begin position="1190"/>
        <end position="1271"/>
    </location>
</feature>
<feature type="compositionally biased region" description="Basic and acidic residues" evidence="12">
    <location>
        <begin position="383"/>
        <end position="437"/>
    </location>
</feature>
<evidence type="ECO:0000313" key="13">
    <source>
        <dbReference type="Proteomes" id="UP001652661"/>
    </source>
</evidence>
<feature type="compositionally biased region" description="Basic and acidic residues" evidence="12">
    <location>
        <begin position="639"/>
        <end position="654"/>
    </location>
</feature>
<protein>
    <recommendedName>
        <fullName evidence="8">Dynein axonemal assembly factor 1 homolog</fullName>
    </recommendedName>
    <alternativeName>
        <fullName evidence="10">Defective transmitter-recycling protein</fullName>
    </alternativeName>
    <alternativeName>
        <fullName evidence="9">Leucine-rich repeat-containing protein 50 homolog</fullName>
    </alternativeName>
</protein>
<dbReference type="InterPro" id="IPR050576">
    <property type="entry name" value="Cilia_flagella_integrity"/>
</dbReference>
<evidence type="ECO:0000256" key="11">
    <source>
        <dbReference type="SAM" id="Coils"/>
    </source>
</evidence>
<dbReference type="Pfam" id="PF14580">
    <property type="entry name" value="LRR_9"/>
    <property type="match status" value="1"/>
</dbReference>
<keyword evidence="5" id="KW-0677">Repeat</keyword>
<keyword evidence="11" id="KW-0175">Coiled coil</keyword>
<evidence type="ECO:0000256" key="4">
    <source>
        <dbReference type="ARBA" id="ARBA00022614"/>
    </source>
</evidence>
<reference evidence="14" key="2">
    <citation type="submission" date="2025-08" db="UniProtKB">
        <authorList>
            <consortium name="RefSeq"/>
        </authorList>
    </citation>
    <scope>IDENTIFICATION</scope>
    <source>
        <strain evidence="14">14028-0561.14</strain>
        <tissue evidence="14">Whole fly</tissue>
    </source>
</reference>
<feature type="region of interest" description="Disordered" evidence="12">
    <location>
        <begin position="639"/>
        <end position="669"/>
    </location>
</feature>
<feature type="compositionally biased region" description="Low complexity" evidence="12">
    <location>
        <begin position="322"/>
        <end position="338"/>
    </location>
</feature>
<feature type="compositionally biased region" description="Acidic residues" evidence="12">
    <location>
        <begin position="988"/>
        <end position="1001"/>
    </location>
</feature>
<reference evidence="13" key="1">
    <citation type="submission" date="2025-05" db="UniProtKB">
        <authorList>
            <consortium name="RefSeq"/>
        </authorList>
    </citation>
    <scope>NUCLEOTIDE SEQUENCE [LARGE SCALE GENOMIC DNA]</scope>
    <source>
        <strain evidence="13">14028-0561.14</strain>
    </source>
</reference>
<comment type="function">
    <text evidence="1">Cilium-specific protein required for cilia structures.</text>
</comment>
<evidence type="ECO:0000256" key="12">
    <source>
        <dbReference type="SAM" id="MobiDB-lite"/>
    </source>
</evidence>
<feature type="coiled-coil region" evidence="11">
    <location>
        <begin position="736"/>
        <end position="770"/>
    </location>
</feature>
<gene>
    <name evidence="14" type="primary">dtr</name>
</gene>
<feature type="region of interest" description="Disordered" evidence="12">
    <location>
        <begin position="972"/>
        <end position="1025"/>
    </location>
</feature>
<keyword evidence="6" id="KW-0969">Cilium</keyword>
<dbReference type="RefSeq" id="XP_041631940.1">
    <property type="nucleotide sequence ID" value="XM_041776006.2"/>
</dbReference>
<feature type="compositionally biased region" description="Polar residues" evidence="12">
    <location>
        <begin position="1330"/>
        <end position="1350"/>
    </location>
</feature>
<dbReference type="Gene3D" id="3.80.10.10">
    <property type="entry name" value="Ribonuclease Inhibitor"/>
    <property type="match status" value="2"/>
</dbReference>
<evidence type="ECO:0000256" key="6">
    <source>
        <dbReference type="ARBA" id="ARBA00023069"/>
    </source>
</evidence>
<accession>A0ABM3C6H4</accession>
<evidence type="ECO:0000313" key="14">
    <source>
        <dbReference type="RefSeq" id="XP_041631940.1"/>
    </source>
</evidence>
<comment type="similarity">
    <text evidence="3">Belongs to the DNAAF1 family.</text>
</comment>
<sequence length="1560" mass="175695">MSENVAAVPARREITGLNRMTEKGLKELCKKDKLYQTPRLNDVLYLHYQGFQSIECLEEYTGLKCLWLECNAISEIQGLEQLTKLKCLFLQNNLIAKIDNLGSCRELDTLNLSSNHIRKIQNIGSDILPVLNTLNIASNYLKDSESLADLVQCKTLSVLDLSNNRIDDILIVKIFEQMPNLRVLVLQGNPVVSRLPQYRKTLILACKELTYLDSRPVFPRDRACAEAWKREGYEGERKENNRWNRAERRKTRESVNCTIRMRNKHRPPDQQDPLLRSSDSEEDEKAAAISAEKSRKKAEMQNGNIDDLWDEVSGEQAEQSEHSATSSSSAEDNESTGSQADEMAEKLSNRKSTPLEGRPKVLYEAESGDVESIEKLVQQAKECNAEAKDKEPNDVEQTDKPKAKRILIEEGRLDEVNDTNTEKEPSNLAKDFVEPNGKDSNQQKTFNNNEDSVPPLDSGSELDDSEDLEHTRKALKIVADNNELGEDPTAQEIKNKLASELYDSFGDALDDDLSDEPLEQLLNEGTTKYQLEDRICCEESTTPRDFYKEDGEPCLPLKSKEQLMFEEESAFNTEKCAHDLEEISCHVDEDLEELRQSVNISGSKNDLSDQTDTETDEESLKPYLEAKSPILMEQFSERRRQLKEREEAKVRGEVQAETTEPNQADDDESRDQFMAKILDEATDNVPKRVFGAGCDVPSQDWSLEERMLQLTLEESKDESAAAVNALRQPITSMTSAEQAEEICQQMDKQMAAEEKELRKLLQDLEDETDAMYNIDTTIEYEEEITIQEHITVQEEITIQRVDVAGICSSLLNDLIDELTSNESLEEKKPKRFEFGPIESDDEYSYSAEPQLEKLVPPELEDPAGGKSLRECLDVFQDFVTSIENPKEPFRLGRDPSACAHKIRAAQELLKSKNLAEFNSDTAESLDAKIAKEAEKRKRMVAASAARCFAQRDKYEDTLEVVDNKLMVVKKDSGELEDLPPPPALISDSESEDYDTAEEEEYTPGKQGLRRPWTTPYKPKPRKSEEHLVTDALQRAQLETLNKMEAEGPEGEQVEDEFYSLEAMTTFGNLDTEFFQKLDLQSVPNEEAESAIACMRSYNELKACMKSGSQQLQLTSEETKMLETMLTKKEAEAKPKDPKVNEEDELLNKMMIRMKEIEERERQLQAVPVAAPKEQSPIKLSVGGFKLFEQQSSIAMAETDDSEDETEKKEEESIANEPVTIPQDKVISDPEKQQKSGSPPSVKHNRSIDDDIQSDASTDYESGEEVAVVEPPNLPESVLKTFFPEGFEADLRMANELEEATRRNLCSLPLKKEPGKGPKNIDIKCSLDSTESQTAELTELPSSSTNNMTNLKESKTDLVETKPGTDSAISELAVNAKAKWAKIANRLNEFLDPDTIAKLNSQEFGESDDEDDDLEMEFASPLDVISEETRVQQHPGIVENIIVPDKHILDDNIGDGISSQFNPKMENEADQRNECDPGQEAKSPSDDQQTAQTSSATKPLLIDYFEAPEPTESESGASIIHSDVLKTEQIECNLEILSEDGDVVVKEVSVSAQVSFESDHV</sequence>
<evidence type="ECO:0000256" key="10">
    <source>
        <dbReference type="ARBA" id="ARBA00031862"/>
    </source>
</evidence>
<feature type="region of interest" description="Disordered" evidence="12">
    <location>
        <begin position="383"/>
        <end position="469"/>
    </location>
</feature>
<feature type="region of interest" description="Disordered" evidence="12">
    <location>
        <begin position="1452"/>
        <end position="1499"/>
    </location>
</feature>
<dbReference type="Proteomes" id="UP001652661">
    <property type="component" value="Chromosome 2L"/>
</dbReference>
<feature type="compositionally biased region" description="Polar residues" evidence="12">
    <location>
        <begin position="596"/>
        <end position="608"/>
    </location>
</feature>
<evidence type="ECO:0000256" key="2">
    <source>
        <dbReference type="ARBA" id="ARBA00004138"/>
    </source>
</evidence>
<evidence type="ECO:0000256" key="7">
    <source>
        <dbReference type="ARBA" id="ARBA00023273"/>
    </source>
</evidence>